<keyword evidence="2" id="KW-1133">Transmembrane helix</keyword>
<dbReference type="OrthoDB" id="10669381at2759"/>
<protein>
    <submittedName>
        <fullName evidence="3">Uncharacterized protein</fullName>
    </submittedName>
</protein>
<feature type="compositionally biased region" description="Basic residues" evidence="1">
    <location>
        <begin position="169"/>
        <end position="180"/>
    </location>
</feature>
<keyword evidence="2" id="KW-0472">Membrane</keyword>
<keyword evidence="2" id="KW-0812">Transmembrane</keyword>
<comment type="caution">
    <text evidence="3">The sequence shown here is derived from an EMBL/GenBank/DDBJ whole genome shotgun (WGS) entry which is preliminary data.</text>
</comment>
<organism evidence="3 4">
    <name type="scientific">Massariosphaeria phaeospora</name>
    <dbReference type="NCBI Taxonomy" id="100035"/>
    <lineage>
        <taxon>Eukaryota</taxon>
        <taxon>Fungi</taxon>
        <taxon>Dikarya</taxon>
        <taxon>Ascomycota</taxon>
        <taxon>Pezizomycotina</taxon>
        <taxon>Dothideomycetes</taxon>
        <taxon>Pleosporomycetidae</taxon>
        <taxon>Pleosporales</taxon>
        <taxon>Pleosporales incertae sedis</taxon>
        <taxon>Massariosphaeria</taxon>
    </lineage>
</organism>
<name>A0A7C8I4W0_9PLEO</name>
<feature type="transmembrane region" description="Helical" evidence="2">
    <location>
        <begin position="25"/>
        <end position="46"/>
    </location>
</feature>
<feature type="compositionally biased region" description="Low complexity" evidence="1">
    <location>
        <begin position="210"/>
        <end position="220"/>
    </location>
</feature>
<dbReference type="AlphaFoldDB" id="A0A7C8I4W0"/>
<evidence type="ECO:0000313" key="3">
    <source>
        <dbReference type="EMBL" id="KAF2870888.1"/>
    </source>
</evidence>
<dbReference type="Proteomes" id="UP000481861">
    <property type="component" value="Unassembled WGS sequence"/>
</dbReference>
<evidence type="ECO:0000256" key="1">
    <source>
        <dbReference type="SAM" id="MobiDB-lite"/>
    </source>
</evidence>
<feature type="region of interest" description="Disordered" evidence="1">
    <location>
        <begin position="167"/>
        <end position="237"/>
    </location>
</feature>
<evidence type="ECO:0000256" key="2">
    <source>
        <dbReference type="SAM" id="Phobius"/>
    </source>
</evidence>
<keyword evidence="4" id="KW-1185">Reference proteome</keyword>
<gene>
    <name evidence="3" type="ORF">BDV95DRAFT_608003</name>
</gene>
<sequence>MDNRDTTDAPPDGPNPLTGGEFLGIFLYMVLPFVGVVIIISGLVYYKNRRKRNQQANVMLPLHVGHPGHGANGQEIPDPVELTCRPRRSHRVRRTVVLGIVIGEDTGDGQPMTRPVTADDLTGFRPLGGIYHHVPMADQQRDFLEDAGHVVVEREGSIIQVPPHVALRPGRRGRLGHRHEPHNESVDTLLRYDDAPLEYRSTPSHSPENGDSPPSIGDSPPEYRPTPAEPSKDQSTV</sequence>
<dbReference type="EMBL" id="JAADJZ010000013">
    <property type="protein sequence ID" value="KAF2870888.1"/>
    <property type="molecule type" value="Genomic_DNA"/>
</dbReference>
<accession>A0A7C8I4W0</accession>
<evidence type="ECO:0000313" key="4">
    <source>
        <dbReference type="Proteomes" id="UP000481861"/>
    </source>
</evidence>
<proteinExistence type="predicted"/>
<feature type="compositionally biased region" description="Basic and acidic residues" evidence="1">
    <location>
        <begin position="181"/>
        <end position="194"/>
    </location>
</feature>
<reference evidence="3 4" key="1">
    <citation type="submission" date="2020-01" db="EMBL/GenBank/DDBJ databases">
        <authorList>
            <consortium name="DOE Joint Genome Institute"/>
            <person name="Haridas S."/>
            <person name="Albert R."/>
            <person name="Binder M."/>
            <person name="Bloem J."/>
            <person name="Labutti K."/>
            <person name="Salamov A."/>
            <person name="Andreopoulos B."/>
            <person name="Baker S.E."/>
            <person name="Barry K."/>
            <person name="Bills G."/>
            <person name="Bluhm B.H."/>
            <person name="Cannon C."/>
            <person name="Castanera R."/>
            <person name="Culley D.E."/>
            <person name="Daum C."/>
            <person name="Ezra D."/>
            <person name="Gonzalez J.B."/>
            <person name="Henrissat B."/>
            <person name="Kuo A."/>
            <person name="Liang C."/>
            <person name="Lipzen A."/>
            <person name="Lutzoni F."/>
            <person name="Magnuson J."/>
            <person name="Mondo S."/>
            <person name="Nolan M."/>
            <person name="Ohm R."/>
            <person name="Pangilinan J."/>
            <person name="Park H.-J.H."/>
            <person name="Ramirez L."/>
            <person name="Alfaro M."/>
            <person name="Sun H."/>
            <person name="Tritt A."/>
            <person name="Yoshinaga Y."/>
            <person name="Zwiers L.-H.L."/>
            <person name="Turgeon B.G."/>
            <person name="Goodwin S.B."/>
            <person name="Spatafora J.W."/>
            <person name="Crous P.W."/>
            <person name="Grigoriev I.V."/>
        </authorList>
    </citation>
    <scope>NUCLEOTIDE SEQUENCE [LARGE SCALE GENOMIC DNA]</scope>
    <source>
        <strain evidence="3 4">CBS 611.86</strain>
    </source>
</reference>